<evidence type="ECO:0000313" key="2">
    <source>
        <dbReference type="Proteomes" id="UP000178129"/>
    </source>
</evidence>
<dbReference type="InParanoid" id="A0A1E1KDR0"/>
<comment type="caution">
    <text evidence="1">The sequence shown here is derived from an EMBL/GenBank/DDBJ whole genome shotgun (WGS) entry which is preliminary data.</text>
</comment>
<dbReference type="EMBL" id="FJUW01000012">
    <property type="protein sequence ID" value="CZS96196.1"/>
    <property type="molecule type" value="Genomic_DNA"/>
</dbReference>
<organism evidence="1 2">
    <name type="scientific">Rhynchosporium graminicola</name>
    <dbReference type="NCBI Taxonomy" id="2792576"/>
    <lineage>
        <taxon>Eukaryota</taxon>
        <taxon>Fungi</taxon>
        <taxon>Dikarya</taxon>
        <taxon>Ascomycota</taxon>
        <taxon>Pezizomycotina</taxon>
        <taxon>Leotiomycetes</taxon>
        <taxon>Helotiales</taxon>
        <taxon>Ploettnerulaceae</taxon>
        <taxon>Rhynchosporium</taxon>
    </lineage>
</organism>
<sequence length="74" mass="8451">MAPVVKFKKQSKKFYTDLVSFNYSFEYGYTTLHVTDSMEALVGSDSEEFVPASTAGKSDSVRIFQLRCCVWLQH</sequence>
<keyword evidence="2" id="KW-1185">Reference proteome</keyword>
<accession>A0A1E1KDR0</accession>
<dbReference type="Proteomes" id="UP000178129">
    <property type="component" value="Unassembled WGS sequence"/>
</dbReference>
<name>A0A1E1KDR0_9HELO</name>
<reference evidence="2" key="1">
    <citation type="submission" date="2016-03" db="EMBL/GenBank/DDBJ databases">
        <authorList>
            <person name="Ploux O."/>
        </authorList>
    </citation>
    <scope>NUCLEOTIDE SEQUENCE [LARGE SCALE GENOMIC DNA]</scope>
    <source>
        <strain evidence="2">UK7</strain>
    </source>
</reference>
<protein>
    <submittedName>
        <fullName evidence="1">Uncharacterized protein</fullName>
    </submittedName>
</protein>
<gene>
    <name evidence="1" type="ORF">RCO7_05008</name>
</gene>
<dbReference type="AlphaFoldDB" id="A0A1E1KDR0"/>
<evidence type="ECO:0000313" key="1">
    <source>
        <dbReference type="EMBL" id="CZS96196.1"/>
    </source>
</evidence>
<proteinExistence type="predicted"/>